<evidence type="ECO:0008006" key="3">
    <source>
        <dbReference type="Google" id="ProtNLM"/>
    </source>
</evidence>
<dbReference type="RefSeq" id="WP_310362594.1">
    <property type="nucleotide sequence ID" value="NZ_JAVDYB010000001.1"/>
</dbReference>
<accession>A0AAE3YJX9</accession>
<organism evidence="1 2">
    <name type="scientific">Catenuloplanes atrovinosus</name>
    <dbReference type="NCBI Taxonomy" id="137266"/>
    <lineage>
        <taxon>Bacteria</taxon>
        <taxon>Bacillati</taxon>
        <taxon>Actinomycetota</taxon>
        <taxon>Actinomycetes</taxon>
        <taxon>Micromonosporales</taxon>
        <taxon>Micromonosporaceae</taxon>
        <taxon>Catenuloplanes</taxon>
    </lineage>
</organism>
<keyword evidence="2" id="KW-1185">Reference proteome</keyword>
<gene>
    <name evidence="1" type="ORF">J2S41_000537</name>
</gene>
<dbReference type="Proteomes" id="UP001183643">
    <property type="component" value="Unassembled WGS sequence"/>
</dbReference>
<evidence type="ECO:0000313" key="2">
    <source>
        <dbReference type="Proteomes" id="UP001183643"/>
    </source>
</evidence>
<comment type="caution">
    <text evidence="1">The sequence shown here is derived from an EMBL/GenBank/DDBJ whole genome shotgun (WGS) entry which is preliminary data.</text>
</comment>
<name>A0AAE3YJX9_9ACTN</name>
<proteinExistence type="predicted"/>
<dbReference type="EMBL" id="JAVDYB010000001">
    <property type="protein sequence ID" value="MDR7273759.1"/>
    <property type="molecule type" value="Genomic_DNA"/>
</dbReference>
<sequence>MTRRRLFVVLGSIPPLLIVISIAALAVVYPSVTALACPRCYNLSETQPGVYVERGATDAQRAAVDSALSAADATIRAFYGDRLSTPRVLACVTDACYQRLRGGGSKGIAILNRGLMLSPAGINPVIATHELAHVELHTRLGSASVPQWFDEGLAVVISDDPRYLAPAASPAPSARCLMPLTDALPLTTRPWNLRSAAHDDSYAEAACLVSHWLATSGGPPALSTLITSLRSGTPFPALVTITP</sequence>
<protein>
    <recommendedName>
        <fullName evidence="3">Peptidase MA-like domain-containing protein</fullName>
    </recommendedName>
</protein>
<dbReference type="AlphaFoldDB" id="A0AAE3YJX9"/>
<reference evidence="1" key="1">
    <citation type="submission" date="2023-07" db="EMBL/GenBank/DDBJ databases">
        <title>Sequencing the genomes of 1000 actinobacteria strains.</title>
        <authorList>
            <person name="Klenk H.-P."/>
        </authorList>
    </citation>
    <scope>NUCLEOTIDE SEQUENCE</scope>
    <source>
        <strain evidence="1">DSM 44707</strain>
    </source>
</reference>
<evidence type="ECO:0000313" key="1">
    <source>
        <dbReference type="EMBL" id="MDR7273759.1"/>
    </source>
</evidence>